<gene>
    <name evidence="1" type="ORF">FDA38_33140</name>
</gene>
<comment type="caution">
    <text evidence="1">The sequence shown here is derived from an EMBL/GenBank/DDBJ whole genome shotgun (WGS) entry which is preliminary data.</text>
</comment>
<dbReference type="AlphaFoldDB" id="A0A4U3LI29"/>
<sequence>MKYVIPAIREFGAQVLEKSTDTASDSVVGFGRRVLQLLLGGRTRGDQPVLEAAIASQVVAVAADPAQPKASEQLKLVIEDLLDADPALLKTLSELLDRAPDKRSVYVGRDNSGPIVNGDGNTVFGR</sequence>
<protein>
    <submittedName>
        <fullName evidence="1">Uncharacterized protein</fullName>
    </submittedName>
</protein>
<reference evidence="1 2" key="1">
    <citation type="submission" date="2019-04" db="EMBL/GenBank/DDBJ databases">
        <title>Kribbella sp. NEAU-THZ 27 nov., a novel actinomycete isolated from soil.</title>
        <authorList>
            <person name="Duan L."/>
        </authorList>
    </citation>
    <scope>NUCLEOTIDE SEQUENCE [LARGE SCALE GENOMIC DNA]</scope>
    <source>
        <strain evidence="2">NEAU-THZ27</strain>
    </source>
</reference>
<organism evidence="1 2">
    <name type="scientific">Kribbella jiaozuonensis</name>
    <dbReference type="NCBI Taxonomy" id="2575441"/>
    <lineage>
        <taxon>Bacteria</taxon>
        <taxon>Bacillati</taxon>
        <taxon>Actinomycetota</taxon>
        <taxon>Actinomycetes</taxon>
        <taxon>Propionibacteriales</taxon>
        <taxon>Kribbellaceae</taxon>
        <taxon>Kribbella</taxon>
    </lineage>
</organism>
<dbReference type="Proteomes" id="UP000305836">
    <property type="component" value="Unassembled WGS sequence"/>
</dbReference>
<proteinExistence type="predicted"/>
<name>A0A4U3LI29_9ACTN</name>
<dbReference type="RefSeq" id="WP_137258125.1">
    <property type="nucleotide sequence ID" value="NZ_JBHSPQ010000005.1"/>
</dbReference>
<keyword evidence="2" id="KW-1185">Reference proteome</keyword>
<evidence type="ECO:0000313" key="1">
    <source>
        <dbReference type="EMBL" id="TKK75265.1"/>
    </source>
</evidence>
<evidence type="ECO:0000313" key="2">
    <source>
        <dbReference type="Proteomes" id="UP000305836"/>
    </source>
</evidence>
<dbReference type="EMBL" id="SZPZ01000005">
    <property type="protein sequence ID" value="TKK75265.1"/>
    <property type="molecule type" value="Genomic_DNA"/>
</dbReference>
<accession>A0A4U3LI29</accession>